<accession>A0A1Y5HSG2</accession>
<keyword evidence="2" id="KW-1133">Transmembrane helix</keyword>
<dbReference type="SUPFAM" id="SSF103088">
    <property type="entry name" value="OmpA-like"/>
    <property type="match status" value="1"/>
</dbReference>
<dbReference type="InterPro" id="IPR006665">
    <property type="entry name" value="OmpA-like"/>
</dbReference>
<evidence type="ECO:0000313" key="4">
    <source>
        <dbReference type="EMBL" id="OUS39990.1"/>
    </source>
</evidence>
<organism evidence="4 5">
    <name type="scientific">Oleispira antarctica</name>
    <dbReference type="NCBI Taxonomy" id="188908"/>
    <lineage>
        <taxon>Bacteria</taxon>
        <taxon>Pseudomonadati</taxon>
        <taxon>Pseudomonadota</taxon>
        <taxon>Gammaproteobacteria</taxon>
        <taxon>Oceanospirillales</taxon>
        <taxon>Oceanospirillaceae</taxon>
        <taxon>Oleispira</taxon>
    </lineage>
</organism>
<keyword evidence="1 2" id="KW-0472">Membrane</keyword>
<evidence type="ECO:0000256" key="1">
    <source>
        <dbReference type="PROSITE-ProRule" id="PRU00473"/>
    </source>
</evidence>
<dbReference type="Proteomes" id="UP000227088">
    <property type="component" value="Unassembled WGS sequence"/>
</dbReference>
<gene>
    <name evidence="4" type="ORF">A9R00_08320</name>
</gene>
<name>A0A1Y5HSG2_OLEAN</name>
<evidence type="ECO:0000313" key="5">
    <source>
        <dbReference type="Proteomes" id="UP000227088"/>
    </source>
</evidence>
<evidence type="ECO:0000259" key="3">
    <source>
        <dbReference type="PROSITE" id="PS51123"/>
    </source>
</evidence>
<dbReference type="InterPro" id="IPR036737">
    <property type="entry name" value="OmpA-like_sf"/>
</dbReference>
<protein>
    <submittedName>
        <fullName evidence="4">Cell envelope biogenesis protein OmpA</fullName>
    </submittedName>
</protein>
<comment type="caution">
    <text evidence="4">The sequence shown here is derived from an EMBL/GenBank/DDBJ whole genome shotgun (WGS) entry which is preliminary data.</text>
</comment>
<keyword evidence="2" id="KW-0812">Transmembrane</keyword>
<dbReference type="GO" id="GO:0016020">
    <property type="term" value="C:membrane"/>
    <property type="evidence" value="ECO:0007669"/>
    <property type="project" value="UniProtKB-UniRule"/>
</dbReference>
<dbReference type="EMBL" id="MABE01000477">
    <property type="protein sequence ID" value="OUS39990.1"/>
    <property type="molecule type" value="Genomic_DNA"/>
</dbReference>
<proteinExistence type="predicted"/>
<dbReference type="PROSITE" id="PS51123">
    <property type="entry name" value="OMPA_2"/>
    <property type="match status" value="1"/>
</dbReference>
<dbReference type="AlphaFoldDB" id="A0A1Y5HSG2"/>
<feature type="transmembrane region" description="Helical" evidence="2">
    <location>
        <begin position="16"/>
        <end position="39"/>
    </location>
</feature>
<feature type="non-terminal residue" evidence="4">
    <location>
        <position position="235"/>
    </location>
</feature>
<sequence>MQENELEQLKEQEGHWVAVSDLMAGLMMIFMLISVVFMVDVETERNRIQDVAILYDHLRQELYKDLQEEFAEDLPRWGAELDKDLSFRFNDSEILFDNGKSELKQQFKTILADFFPRYIQIITQDAYHDDILEIRIEGHTSTGWLGAHSEDDAYIRNMDLSQARTRSTLGFVMGLDEVKENKKWLKQYLTANGLSSAKVIRDEQGIENKDKSRRVEFKVRTDADSRIATILDQVL</sequence>
<dbReference type="Gene3D" id="3.30.1330.60">
    <property type="entry name" value="OmpA-like domain"/>
    <property type="match status" value="1"/>
</dbReference>
<evidence type="ECO:0000256" key="2">
    <source>
        <dbReference type="SAM" id="Phobius"/>
    </source>
</evidence>
<feature type="domain" description="OmpA-like" evidence="3">
    <location>
        <begin position="83"/>
        <end position="223"/>
    </location>
</feature>
<reference evidence="5" key="1">
    <citation type="journal article" date="2017" name="Proc. Natl. Acad. Sci. U.S.A.">
        <title>Simulation of Deepwater Horizon oil plume reveals substrate specialization within a complex community of hydrocarbon degraders.</title>
        <authorList>
            <person name="Hu P."/>
            <person name="Dubinsky E.A."/>
            <person name="Probst A.J."/>
            <person name="Wang J."/>
            <person name="Sieber C.M.K."/>
            <person name="Tom L.M."/>
            <person name="Gardinali P."/>
            <person name="Banfield J.F."/>
            <person name="Atlas R.M."/>
            <person name="Andersen G.L."/>
        </authorList>
    </citation>
    <scope>NUCLEOTIDE SEQUENCE [LARGE SCALE GENOMIC DNA]</scope>
</reference>